<dbReference type="Gene3D" id="1.10.287.950">
    <property type="entry name" value="Methyl-accepting chemotaxis protein"/>
    <property type="match status" value="1"/>
</dbReference>
<proteinExistence type="inferred from homology"/>
<name>A0A7X2ILM7_9BURK</name>
<keyword evidence="2" id="KW-0488">Methylation</keyword>
<evidence type="ECO:0000256" key="6">
    <source>
        <dbReference type="SAM" id="Phobius"/>
    </source>
</evidence>
<evidence type="ECO:0000256" key="2">
    <source>
        <dbReference type="ARBA" id="ARBA00022481"/>
    </source>
</evidence>
<protein>
    <submittedName>
        <fullName evidence="9">HAMP domain-containing protein</fullName>
    </submittedName>
</protein>
<organism evidence="9 10">
    <name type="scientific">Pseudoduganella rivuli</name>
    <dbReference type="NCBI Taxonomy" id="2666085"/>
    <lineage>
        <taxon>Bacteria</taxon>
        <taxon>Pseudomonadati</taxon>
        <taxon>Pseudomonadota</taxon>
        <taxon>Betaproteobacteria</taxon>
        <taxon>Burkholderiales</taxon>
        <taxon>Oxalobacteraceae</taxon>
        <taxon>Telluria group</taxon>
        <taxon>Pseudoduganella</taxon>
    </lineage>
</organism>
<evidence type="ECO:0000256" key="5">
    <source>
        <dbReference type="SAM" id="MobiDB-lite"/>
    </source>
</evidence>
<gene>
    <name evidence="9" type="ORF">GJ700_09840</name>
</gene>
<evidence type="ECO:0000256" key="3">
    <source>
        <dbReference type="ARBA" id="ARBA00029447"/>
    </source>
</evidence>
<dbReference type="InterPro" id="IPR003660">
    <property type="entry name" value="HAMP_dom"/>
</dbReference>
<dbReference type="PANTHER" id="PTHR43531">
    <property type="entry name" value="PROTEIN ICFG"/>
    <property type="match status" value="1"/>
</dbReference>
<dbReference type="PANTHER" id="PTHR43531:SF14">
    <property type="entry name" value="METHYL-ACCEPTING CHEMOTAXIS PROTEIN I-RELATED"/>
    <property type="match status" value="1"/>
</dbReference>
<dbReference type="PROSITE" id="PS50111">
    <property type="entry name" value="CHEMOTAXIS_TRANSDUC_2"/>
    <property type="match status" value="1"/>
</dbReference>
<dbReference type="CDD" id="cd11386">
    <property type="entry name" value="MCP_signal"/>
    <property type="match status" value="1"/>
</dbReference>
<dbReference type="SUPFAM" id="SSF58104">
    <property type="entry name" value="Methyl-accepting chemotaxis protein (MCP) signaling domain"/>
    <property type="match status" value="1"/>
</dbReference>
<dbReference type="EMBL" id="WKJJ01000005">
    <property type="protein sequence ID" value="MRV72013.1"/>
    <property type="molecule type" value="Genomic_DNA"/>
</dbReference>
<evidence type="ECO:0000256" key="1">
    <source>
        <dbReference type="ARBA" id="ARBA00004370"/>
    </source>
</evidence>
<keyword evidence="6" id="KW-1133">Transmembrane helix</keyword>
<dbReference type="Pfam" id="PF00672">
    <property type="entry name" value="HAMP"/>
    <property type="match status" value="1"/>
</dbReference>
<dbReference type="InterPro" id="IPR004089">
    <property type="entry name" value="MCPsignal_dom"/>
</dbReference>
<dbReference type="Pfam" id="PF12729">
    <property type="entry name" value="4HB_MCP_1"/>
    <property type="match status" value="1"/>
</dbReference>
<dbReference type="GO" id="GO:0004888">
    <property type="term" value="F:transmembrane signaling receptor activity"/>
    <property type="evidence" value="ECO:0007669"/>
    <property type="project" value="TreeGrafter"/>
</dbReference>
<evidence type="ECO:0000256" key="4">
    <source>
        <dbReference type="PROSITE-ProRule" id="PRU00284"/>
    </source>
</evidence>
<dbReference type="CDD" id="cd06225">
    <property type="entry name" value="HAMP"/>
    <property type="match status" value="1"/>
</dbReference>
<keyword evidence="6" id="KW-0472">Membrane</keyword>
<comment type="subcellular location">
    <subcellularLocation>
        <location evidence="1">Membrane</location>
    </subcellularLocation>
</comment>
<feature type="domain" description="Methyl-accepting transducer" evidence="7">
    <location>
        <begin position="268"/>
        <end position="497"/>
    </location>
</feature>
<dbReference type="InterPro" id="IPR051310">
    <property type="entry name" value="MCP_chemotaxis"/>
</dbReference>
<keyword evidence="6" id="KW-0812">Transmembrane</keyword>
<dbReference type="Pfam" id="PF00015">
    <property type="entry name" value="MCPsignal"/>
    <property type="match status" value="1"/>
</dbReference>
<dbReference type="SMART" id="SM00283">
    <property type="entry name" value="MA"/>
    <property type="match status" value="1"/>
</dbReference>
<dbReference type="GO" id="GO:0007165">
    <property type="term" value="P:signal transduction"/>
    <property type="evidence" value="ECO:0007669"/>
    <property type="project" value="UniProtKB-KW"/>
</dbReference>
<dbReference type="AlphaFoldDB" id="A0A7X2ILM7"/>
<accession>A0A7X2ILM7</accession>
<dbReference type="SMART" id="SM00304">
    <property type="entry name" value="HAMP"/>
    <property type="match status" value="2"/>
</dbReference>
<comment type="caution">
    <text evidence="9">The sequence shown here is derived from an EMBL/GenBank/DDBJ whole genome shotgun (WGS) entry which is preliminary data.</text>
</comment>
<feature type="domain" description="HAMP" evidence="8">
    <location>
        <begin position="211"/>
        <end position="263"/>
    </location>
</feature>
<evidence type="ECO:0000313" key="9">
    <source>
        <dbReference type="EMBL" id="MRV72013.1"/>
    </source>
</evidence>
<reference evidence="9 10" key="1">
    <citation type="submission" date="2019-11" db="EMBL/GenBank/DDBJ databases">
        <title>Novel species isolated from a subtropical stream in China.</title>
        <authorList>
            <person name="Lu H."/>
        </authorList>
    </citation>
    <scope>NUCLEOTIDE SEQUENCE [LARGE SCALE GENOMIC DNA]</scope>
    <source>
        <strain evidence="9 10">FT92W</strain>
    </source>
</reference>
<evidence type="ECO:0000259" key="8">
    <source>
        <dbReference type="PROSITE" id="PS50885"/>
    </source>
</evidence>
<dbReference type="RefSeq" id="WP_154373145.1">
    <property type="nucleotide sequence ID" value="NZ_WKJJ01000005.1"/>
</dbReference>
<dbReference type="CDD" id="cd19411">
    <property type="entry name" value="MCP2201-like_sensor"/>
    <property type="match status" value="1"/>
</dbReference>
<feature type="region of interest" description="Disordered" evidence="5">
    <location>
        <begin position="537"/>
        <end position="560"/>
    </location>
</feature>
<dbReference type="PROSITE" id="PS50885">
    <property type="entry name" value="HAMP"/>
    <property type="match status" value="1"/>
</dbReference>
<dbReference type="GO" id="GO:0005886">
    <property type="term" value="C:plasma membrane"/>
    <property type="evidence" value="ECO:0007669"/>
    <property type="project" value="TreeGrafter"/>
</dbReference>
<dbReference type="FunFam" id="1.10.287.950:FF:000001">
    <property type="entry name" value="Methyl-accepting chemotaxis sensory transducer"/>
    <property type="match status" value="1"/>
</dbReference>
<feature type="transmembrane region" description="Helical" evidence="6">
    <location>
        <begin position="12"/>
        <end position="34"/>
    </location>
</feature>
<dbReference type="InterPro" id="IPR047347">
    <property type="entry name" value="YvaQ-like_sensor"/>
</dbReference>
<keyword evidence="10" id="KW-1185">Reference proteome</keyword>
<dbReference type="GO" id="GO:0006935">
    <property type="term" value="P:chemotaxis"/>
    <property type="evidence" value="ECO:0007669"/>
    <property type="project" value="TreeGrafter"/>
</dbReference>
<dbReference type="Proteomes" id="UP000446768">
    <property type="component" value="Unassembled WGS sequence"/>
</dbReference>
<dbReference type="InterPro" id="IPR024478">
    <property type="entry name" value="HlyB_4HB_MCP"/>
</dbReference>
<keyword evidence="4" id="KW-0807">Transducer</keyword>
<sequence length="560" mass="59318">MAFKNWKIRRKLVVGFGFVLTLMLGVGGVSLWAINDLVTQIDLAAIDYQKTLQSQLVKDELNETARNMSDLLVFDEPAARAREIANMAESTGVINATLGKIEGMLRLEKGRALLREVRTARTQFLPLRDRFVDLVKADQREDAKALLINEVSPAQLRYFETIQRFISLQDELMAGHAEHSKRKADLTLVAISILLGIAVVASTLAIAKMIAGVVTPLTEAVQVAKRVAAGDLTAEISVGSHDETGEMLAALQSMNASLLKIVREVRAGTDSIATATEQIATGNLDLSSRTEQQAGTLEETASSMEEMTSTVRHNAEHLRHAERLASAATDVAREGGIVVEQVVQTMDGIHAASQKIVDIIATIDAIAFQTNILALNAAVEAARAGEEGRGFAVVATEVRNLAQRSAAAAKEIKSLIGESVDQVTRGAALVTNAGDTMRSVVHSVQQVSSVMSEIAAAGREQEAGIEQINHAVTEMDTVTQQNAALVEEAAAAADSLRDLATNLSVTVAVFNTGIAPAAAQARPAAKAVLHLVGAGTAGAASPDAGSGTQAPPRFADWESF</sequence>
<evidence type="ECO:0000259" key="7">
    <source>
        <dbReference type="PROSITE" id="PS50111"/>
    </source>
</evidence>
<comment type="similarity">
    <text evidence="3">Belongs to the methyl-accepting chemotaxis (MCP) protein family.</text>
</comment>
<evidence type="ECO:0000313" key="10">
    <source>
        <dbReference type="Proteomes" id="UP000446768"/>
    </source>
</evidence>